<organism evidence="1">
    <name type="scientific">bioreactor metagenome</name>
    <dbReference type="NCBI Taxonomy" id="1076179"/>
    <lineage>
        <taxon>unclassified sequences</taxon>
        <taxon>metagenomes</taxon>
        <taxon>ecological metagenomes</taxon>
    </lineage>
</organism>
<name>A0A645JM75_9ZZZZ</name>
<accession>A0A645JM75</accession>
<evidence type="ECO:0008006" key="2">
    <source>
        <dbReference type="Google" id="ProtNLM"/>
    </source>
</evidence>
<gene>
    <name evidence="1" type="ORF">SDC9_211606</name>
</gene>
<dbReference type="InterPro" id="IPR012675">
    <property type="entry name" value="Beta-grasp_dom_sf"/>
</dbReference>
<dbReference type="Pfam" id="PF02597">
    <property type="entry name" value="ThiS"/>
    <property type="match status" value="1"/>
</dbReference>
<protein>
    <recommendedName>
        <fullName evidence="2">Ubiquitin Mut7-C domain-containing protein</fullName>
    </recommendedName>
</protein>
<dbReference type="Gene3D" id="3.10.20.30">
    <property type="match status" value="1"/>
</dbReference>
<proteinExistence type="predicted"/>
<evidence type="ECO:0000313" key="1">
    <source>
        <dbReference type="EMBL" id="MPN63839.1"/>
    </source>
</evidence>
<sequence>MNKEDDMHVSIYPRGSLEKYFGFEKETALEVPEDLTVEALFKVIGFEWESCTSFGFAAVNGKRVCINSPLKAGDVVKIYPRISGG</sequence>
<dbReference type="EMBL" id="VSSQ01143827">
    <property type="protein sequence ID" value="MPN63839.1"/>
    <property type="molecule type" value="Genomic_DNA"/>
</dbReference>
<dbReference type="InterPro" id="IPR016155">
    <property type="entry name" value="Mopterin_synth/thiamin_S_b"/>
</dbReference>
<dbReference type="AlphaFoldDB" id="A0A645JM75"/>
<reference evidence="1" key="1">
    <citation type="submission" date="2019-08" db="EMBL/GenBank/DDBJ databases">
        <authorList>
            <person name="Kucharzyk K."/>
            <person name="Murdoch R.W."/>
            <person name="Higgins S."/>
            <person name="Loffler F."/>
        </authorList>
    </citation>
    <scope>NUCLEOTIDE SEQUENCE</scope>
</reference>
<dbReference type="SUPFAM" id="SSF54285">
    <property type="entry name" value="MoaD/ThiS"/>
    <property type="match status" value="1"/>
</dbReference>
<comment type="caution">
    <text evidence="1">The sequence shown here is derived from an EMBL/GenBank/DDBJ whole genome shotgun (WGS) entry which is preliminary data.</text>
</comment>
<dbReference type="InterPro" id="IPR003749">
    <property type="entry name" value="ThiS/MoaD-like"/>
</dbReference>